<dbReference type="Proteomes" id="UP000284842">
    <property type="component" value="Unassembled WGS sequence"/>
</dbReference>
<evidence type="ECO:0000313" key="4">
    <source>
        <dbReference type="EMBL" id="PPQ76759.1"/>
    </source>
</evidence>
<evidence type="ECO:0000256" key="1">
    <source>
        <dbReference type="SAM" id="Coils"/>
    </source>
</evidence>
<name>A0A409WE39_9AGAR</name>
<proteinExistence type="predicted"/>
<organism evidence="4 5">
    <name type="scientific">Panaeolus cyanescens</name>
    <dbReference type="NCBI Taxonomy" id="181874"/>
    <lineage>
        <taxon>Eukaryota</taxon>
        <taxon>Fungi</taxon>
        <taxon>Dikarya</taxon>
        <taxon>Basidiomycota</taxon>
        <taxon>Agaricomycotina</taxon>
        <taxon>Agaricomycetes</taxon>
        <taxon>Agaricomycetidae</taxon>
        <taxon>Agaricales</taxon>
        <taxon>Agaricineae</taxon>
        <taxon>Galeropsidaceae</taxon>
        <taxon>Panaeolus</taxon>
    </lineage>
</organism>
<comment type="caution">
    <text evidence="4">The sequence shown here is derived from an EMBL/GenBank/DDBJ whole genome shotgun (WGS) entry which is preliminary data.</text>
</comment>
<dbReference type="OrthoDB" id="2682806at2759"/>
<dbReference type="InterPro" id="IPR041457">
    <property type="entry name" value="CxC2_KDZ-assoc"/>
</dbReference>
<evidence type="ECO:0000259" key="3">
    <source>
        <dbReference type="Pfam" id="PF18803"/>
    </source>
</evidence>
<feature type="domain" description="CxC2-like cysteine cluster KDZ transposase-associated" evidence="3">
    <location>
        <begin position="224"/>
        <end position="328"/>
    </location>
</feature>
<feature type="region of interest" description="Disordered" evidence="2">
    <location>
        <begin position="1"/>
        <end position="39"/>
    </location>
</feature>
<feature type="coiled-coil region" evidence="1">
    <location>
        <begin position="1011"/>
        <end position="1038"/>
    </location>
</feature>
<dbReference type="Pfam" id="PF18803">
    <property type="entry name" value="CxC2"/>
    <property type="match status" value="1"/>
</dbReference>
<dbReference type="STRING" id="181874.A0A409WE39"/>
<evidence type="ECO:0000256" key="2">
    <source>
        <dbReference type="SAM" id="MobiDB-lite"/>
    </source>
</evidence>
<dbReference type="InParanoid" id="A0A409WE39"/>
<sequence>MSTSNLSERPQKRPRTTKEDTGGSVHIPIPYYDPSQGSVRATEGRSVKVGYYVGAAITGEINIVGSSEQRWREAKCWEPQDSEDYALEDDGRAYEQECAADVSMNYDGNVNKGDGGNERDEGVQGSEILKRVRSMVSKRPNVVWAENFRSTYLDELLRHEGRGDYRRVTKCPDCGETSPAYRCISGCLQSDLVCKKCCLRRHKKSPLHKIEMWTGTSFTSISLFALGLRVQLNHAGMVCKSPIPCHGDMVVLHTNGIHKVAFDFCGCDQTQPHYIQLLRRRFYPATQQIVKTCASFELLDQLHVLSLTTQSSTWDFYRGLEMMTDATGLGTPSSRYRILMRMLGQWRHLQMLKRAGRCHDPEGVEATKPGQLCVQCPSCPYPGINLPADWTSISDDKRFLYRAFMCMDANFRLKSQLVSNYSQDPGLGPGWAYMINSKPYDAFVKSKATALDISTCVGFQAIAQANNRFSKGLRYTGVGGAFCARSDMVLPLGIGNLHKGERYVNMDYVFASALRQFIKTGISNVLISYDIACQWFGNLFKRFSSDQEWPDGLEVPTSILYTPAIPKLHEPMHQGKNHQRFSHNYITGVGLTDSETPERVWAGNNKAGNSTKTAGPGTRQLILDDYFNTWNWWKYITMGFTLARRFRAAVANRNIQVEAHRGLTAGIASNLIEKWTKICKKWEETPYPKEVENPYESDEIEITEAEVRKELAKEEEARSKLPGAEGPLNKIGPTVFVGMGLDIEDTQRRIQKLAKKATPKSSQSEGGLTEERTQLRNQIRAFEILQPIYMPGLLQYQEDNGPFDLAEHPEDHTIWLPSRIATAEDRLTVCRVSANLPDIEERLRTGRCYDALASLRRALKLKQRLWHFKGKNVRGQREGTRSKAIIDRVHERARSAAMKYRVSREAKLALSGPGDWEDALKILLDEDVRTFQEPKPVRKAGRPGTLEDGIEEQLHERGVETTDFSLDPVERDQRDGTGATRLEISWIWRTPRGQGASSESDEGDDILRVEWAKSRARAERATEEVQLLREEMRRVLEFLEWKASWWKNQAEARVLTGDKPLAEGLKAYAIRQSINQIGLKSKFKTLWDSPLELQGSDTVVTNTGENMASDDEDEMVD</sequence>
<keyword evidence="1" id="KW-0175">Coiled coil</keyword>
<dbReference type="EMBL" id="NHTK01005536">
    <property type="protein sequence ID" value="PPQ76759.1"/>
    <property type="molecule type" value="Genomic_DNA"/>
</dbReference>
<protein>
    <recommendedName>
        <fullName evidence="3">CxC2-like cysteine cluster KDZ transposase-associated domain-containing protein</fullName>
    </recommendedName>
</protein>
<dbReference type="AlphaFoldDB" id="A0A409WE39"/>
<dbReference type="Pfam" id="PF18758">
    <property type="entry name" value="KDZ"/>
    <property type="match status" value="1"/>
</dbReference>
<reference evidence="4 5" key="1">
    <citation type="journal article" date="2018" name="Evol. Lett.">
        <title>Horizontal gene cluster transfer increased hallucinogenic mushroom diversity.</title>
        <authorList>
            <person name="Reynolds H.T."/>
            <person name="Vijayakumar V."/>
            <person name="Gluck-Thaler E."/>
            <person name="Korotkin H.B."/>
            <person name="Matheny P.B."/>
            <person name="Slot J.C."/>
        </authorList>
    </citation>
    <scope>NUCLEOTIDE SEQUENCE [LARGE SCALE GENOMIC DNA]</scope>
    <source>
        <strain evidence="4 5">2629</strain>
    </source>
</reference>
<dbReference type="InterPro" id="IPR040521">
    <property type="entry name" value="KDZ"/>
</dbReference>
<keyword evidence="5" id="KW-1185">Reference proteome</keyword>
<gene>
    <name evidence="4" type="ORF">CVT24_012280</name>
</gene>
<accession>A0A409WE39</accession>
<evidence type="ECO:0000313" key="5">
    <source>
        <dbReference type="Proteomes" id="UP000284842"/>
    </source>
</evidence>